<dbReference type="EMBL" id="JAUGQQ010000015">
    <property type="protein sequence ID" value="MDN3725406.1"/>
    <property type="molecule type" value="Genomic_DNA"/>
</dbReference>
<feature type="transmembrane region" description="Helical" evidence="2">
    <location>
        <begin position="269"/>
        <end position="291"/>
    </location>
</feature>
<feature type="region of interest" description="Disordered" evidence="1">
    <location>
        <begin position="133"/>
        <end position="154"/>
    </location>
</feature>
<protein>
    <submittedName>
        <fullName evidence="3">TIGR02587 family membrane protein</fullName>
    </submittedName>
</protein>
<dbReference type="RefSeq" id="WP_290255497.1">
    <property type="nucleotide sequence ID" value="NZ_JAUGQQ010000015.1"/>
</dbReference>
<name>A0ABT8DN52_9FLAO</name>
<feature type="transmembrane region" description="Helical" evidence="2">
    <location>
        <begin position="84"/>
        <end position="103"/>
    </location>
</feature>
<evidence type="ECO:0000256" key="2">
    <source>
        <dbReference type="SAM" id="Phobius"/>
    </source>
</evidence>
<dbReference type="Pfam" id="PF09622">
    <property type="entry name" value="DUF2391"/>
    <property type="match status" value="1"/>
</dbReference>
<organism evidence="3 4">
    <name type="scientific">Aequorivita aurantiaca</name>
    <dbReference type="NCBI Taxonomy" id="3053356"/>
    <lineage>
        <taxon>Bacteria</taxon>
        <taxon>Pseudomonadati</taxon>
        <taxon>Bacteroidota</taxon>
        <taxon>Flavobacteriia</taxon>
        <taxon>Flavobacteriales</taxon>
        <taxon>Flavobacteriaceae</taxon>
        <taxon>Aequorivita</taxon>
    </lineage>
</organism>
<feature type="transmembrane region" description="Helical" evidence="2">
    <location>
        <begin position="45"/>
        <end position="64"/>
    </location>
</feature>
<evidence type="ECO:0000313" key="4">
    <source>
        <dbReference type="Proteomes" id="UP001244787"/>
    </source>
</evidence>
<proteinExistence type="predicted"/>
<feature type="transmembrane region" description="Helical" evidence="2">
    <location>
        <begin position="236"/>
        <end position="257"/>
    </location>
</feature>
<accession>A0ABT8DN52</accession>
<feature type="transmembrane region" description="Helical" evidence="2">
    <location>
        <begin position="196"/>
        <end position="216"/>
    </location>
</feature>
<evidence type="ECO:0000256" key="1">
    <source>
        <dbReference type="SAM" id="MobiDB-lite"/>
    </source>
</evidence>
<reference evidence="3 4" key="1">
    <citation type="submission" date="2023-06" db="EMBL/GenBank/DDBJ databases">
        <authorList>
            <person name="Ye Y.-Q."/>
            <person name="Du Z.-J."/>
        </authorList>
    </citation>
    <scope>NUCLEOTIDE SEQUENCE [LARGE SCALE GENOMIC DNA]</scope>
    <source>
        <strain evidence="3 4">SDUM287046</strain>
    </source>
</reference>
<keyword evidence="2" id="KW-1133">Transmembrane helix</keyword>
<feature type="transmembrane region" description="Helical" evidence="2">
    <location>
        <begin position="15"/>
        <end position="33"/>
    </location>
</feature>
<dbReference type="InterPro" id="IPR024464">
    <property type="entry name" value="DUF2391"/>
</dbReference>
<sequence length="293" mass="31857">MEGFYKSIDQTLKEYGRGIAGGLLFSLPMLYTMELWWTGFLAAPLHLLIYLAVGIFLLMMYSHYVGLSSDTSLLACFTEALEELGLGIVVSVIILYITGRIVPEMPYSEIIGKVVVESVTVAIGISIGKAQLSDNNNSDKQEESDEEDSGKLEDLNPNQRKRYLVRSINLALCGSLIVAANVAPTEEVVLIALESAPFKLMLIAITSLAIGAAILYHINFKGSQDDILHRDSITEIIAGTAIMYALALITSAFMLWFFGRFDNLSLPGIIAETVVLGFPAILGASAGRLLIQD</sequence>
<dbReference type="Proteomes" id="UP001244787">
    <property type="component" value="Unassembled WGS sequence"/>
</dbReference>
<keyword evidence="4" id="KW-1185">Reference proteome</keyword>
<gene>
    <name evidence="3" type="ORF">QRD02_13540</name>
</gene>
<evidence type="ECO:0000313" key="3">
    <source>
        <dbReference type="EMBL" id="MDN3725406.1"/>
    </source>
</evidence>
<dbReference type="NCBIfam" id="TIGR02587">
    <property type="entry name" value="TIGR02587 family membrane protein"/>
    <property type="match status" value="1"/>
</dbReference>
<feature type="transmembrane region" description="Helical" evidence="2">
    <location>
        <begin position="163"/>
        <end position="184"/>
    </location>
</feature>
<keyword evidence="2" id="KW-0472">Membrane</keyword>
<dbReference type="InterPro" id="IPR013416">
    <property type="entry name" value="CHP02587_IM"/>
</dbReference>
<comment type="caution">
    <text evidence="3">The sequence shown here is derived from an EMBL/GenBank/DDBJ whole genome shotgun (WGS) entry which is preliminary data.</text>
</comment>
<keyword evidence="2" id="KW-0812">Transmembrane</keyword>